<proteinExistence type="predicted"/>
<feature type="transmembrane region" description="Helical" evidence="2">
    <location>
        <begin position="56"/>
        <end position="80"/>
    </location>
</feature>
<dbReference type="EMBL" id="FN649760">
    <property type="protein sequence ID" value="CBN78241.1"/>
    <property type="molecule type" value="Genomic_DNA"/>
</dbReference>
<dbReference type="OrthoDB" id="10341774at2759"/>
<feature type="region of interest" description="Disordered" evidence="1">
    <location>
        <begin position="274"/>
        <end position="296"/>
    </location>
</feature>
<keyword evidence="2" id="KW-0812">Transmembrane</keyword>
<dbReference type="AlphaFoldDB" id="D8LNN1"/>
<feature type="transmembrane region" description="Helical" evidence="2">
    <location>
        <begin position="20"/>
        <end position="44"/>
    </location>
</feature>
<protein>
    <submittedName>
        <fullName evidence="3">Uncharacterized protein</fullName>
    </submittedName>
</protein>
<gene>
    <name evidence="3" type="ORF">Esi_0005_0036</name>
</gene>
<reference evidence="3 4" key="1">
    <citation type="journal article" date="2010" name="Nature">
        <title>The Ectocarpus genome and the independent evolution of multicellularity in brown algae.</title>
        <authorList>
            <person name="Cock J.M."/>
            <person name="Sterck L."/>
            <person name="Rouze P."/>
            <person name="Scornet D."/>
            <person name="Allen A.E."/>
            <person name="Amoutzias G."/>
            <person name="Anthouard V."/>
            <person name="Artiguenave F."/>
            <person name="Aury J.M."/>
            <person name="Badger J.H."/>
            <person name="Beszteri B."/>
            <person name="Billiau K."/>
            <person name="Bonnet E."/>
            <person name="Bothwell J.H."/>
            <person name="Bowler C."/>
            <person name="Boyen C."/>
            <person name="Brownlee C."/>
            <person name="Carrano C.J."/>
            <person name="Charrier B."/>
            <person name="Cho G.Y."/>
            <person name="Coelho S.M."/>
            <person name="Collen J."/>
            <person name="Corre E."/>
            <person name="Da Silva C."/>
            <person name="Delage L."/>
            <person name="Delaroque N."/>
            <person name="Dittami S.M."/>
            <person name="Doulbeau S."/>
            <person name="Elias M."/>
            <person name="Farnham G."/>
            <person name="Gachon C.M."/>
            <person name="Gschloessl B."/>
            <person name="Heesch S."/>
            <person name="Jabbari K."/>
            <person name="Jubin C."/>
            <person name="Kawai H."/>
            <person name="Kimura K."/>
            <person name="Kloareg B."/>
            <person name="Kupper F.C."/>
            <person name="Lang D."/>
            <person name="Le Bail A."/>
            <person name="Leblanc C."/>
            <person name="Lerouge P."/>
            <person name="Lohr M."/>
            <person name="Lopez P.J."/>
            <person name="Martens C."/>
            <person name="Maumus F."/>
            <person name="Michel G."/>
            <person name="Miranda-Saavedra D."/>
            <person name="Morales J."/>
            <person name="Moreau H."/>
            <person name="Motomura T."/>
            <person name="Nagasato C."/>
            <person name="Napoli C.A."/>
            <person name="Nelson D.R."/>
            <person name="Nyvall-Collen P."/>
            <person name="Peters A.F."/>
            <person name="Pommier C."/>
            <person name="Potin P."/>
            <person name="Poulain J."/>
            <person name="Quesneville H."/>
            <person name="Read B."/>
            <person name="Rensing S.A."/>
            <person name="Ritter A."/>
            <person name="Rousvoal S."/>
            <person name="Samanta M."/>
            <person name="Samson G."/>
            <person name="Schroeder D.C."/>
            <person name="Segurens B."/>
            <person name="Strittmatter M."/>
            <person name="Tonon T."/>
            <person name="Tregear J.W."/>
            <person name="Valentin K."/>
            <person name="von Dassow P."/>
            <person name="Yamagishi T."/>
            <person name="Van de Peer Y."/>
            <person name="Wincker P."/>
        </authorList>
    </citation>
    <scope>NUCLEOTIDE SEQUENCE [LARGE SCALE GENOMIC DNA]</scope>
    <source>
        <strain evidence="4">Ec32 / CCAP1310/4</strain>
    </source>
</reference>
<evidence type="ECO:0000256" key="2">
    <source>
        <dbReference type="SAM" id="Phobius"/>
    </source>
</evidence>
<keyword evidence="2" id="KW-1133">Transmembrane helix</keyword>
<organism evidence="3 4">
    <name type="scientific">Ectocarpus siliculosus</name>
    <name type="common">Brown alga</name>
    <name type="synonym">Conferva siliculosa</name>
    <dbReference type="NCBI Taxonomy" id="2880"/>
    <lineage>
        <taxon>Eukaryota</taxon>
        <taxon>Sar</taxon>
        <taxon>Stramenopiles</taxon>
        <taxon>Ochrophyta</taxon>
        <taxon>PX clade</taxon>
        <taxon>Phaeophyceae</taxon>
        <taxon>Ectocarpales</taxon>
        <taxon>Ectocarpaceae</taxon>
        <taxon>Ectocarpus</taxon>
    </lineage>
</organism>
<feature type="transmembrane region" description="Helical" evidence="2">
    <location>
        <begin position="149"/>
        <end position="169"/>
    </location>
</feature>
<evidence type="ECO:0000313" key="4">
    <source>
        <dbReference type="Proteomes" id="UP000002630"/>
    </source>
</evidence>
<sequence length="296" mass="31427">MVLVCWAGSNVTGFVKALKFLELVASNMLAITNLAICANLALVIMSHRTLARVKSFSSPSLVFLSLAVSIAVAVAAAPFWQTTVVSGTGFAVRNEDQRSGDWLAVSRFFLEFLVGICMFVIVAWLLLFRINEVKECWKVHARIRYYFGLTLIGTTVNLALGVCGTIYVVGGREKSLLIVLTWTFRHIHIALDTFVLYGVLGVPAATGHDEGPDAQRRCSAAAAAPGSNPRGCSSCSRPGLNGGASPNIGELSKASSWKGRVSCSSSGSSALKVQVRPAGSSTKRSGQVGLLAMTKV</sequence>
<evidence type="ECO:0000313" key="3">
    <source>
        <dbReference type="EMBL" id="CBN78241.1"/>
    </source>
</evidence>
<name>D8LNN1_ECTSI</name>
<keyword evidence="4" id="KW-1185">Reference proteome</keyword>
<evidence type="ECO:0000256" key="1">
    <source>
        <dbReference type="SAM" id="MobiDB-lite"/>
    </source>
</evidence>
<feature type="transmembrane region" description="Helical" evidence="2">
    <location>
        <begin position="108"/>
        <end position="128"/>
    </location>
</feature>
<dbReference type="Proteomes" id="UP000002630">
    <property type="component" value="Unassembled WGS sequence"/>
</dbReference>
<accession>D8LNN1</accession>
<dbReference type="InParanoid" id="D8LNN1"/>
<keyword evidence="2" id="KW-0472">Membrane</keyword>